<evidence type="ECO:0000313" key="3">
    <source>
        <dbReference type="Proteomes" id="UP000619238"/>
    </source>
</evidence>
<dbReference type="SUPFAM" id="SSF53474">
    <property type="entry name" value="alpha/beta-Hydrolases"/>
    <property type="match status" value="1"/>
</dbReference>
<dbReference type="Proteomes" id="UP000619238">
    <property type="component" value="Unassembled WGS sequence"/>
</dbReference>
<reference evidence="2 3" key="1">
    <citation type="submission" date="2020-07" db="EMBL/GenBank/DDBJ databases">
        <title>Description of Kordia aestuariivivens sp. nov., isolated from a tidal flat.</title>
        <authorList>
            <person name="Park S."/>
            <person name="Yoon J.-H."/>
        </authorList>
    </citation>
    <scope>NUCLEOTIDE SEQUENCE [LARGE SCALE GENOMIC DNA]</scope>
    <source>
        <strain evidence="2 3">YSTF-M3</strain>
    </source>
</reference>
<dbReference type="InterPro" id="IPR029058">
    <property type="entry name" value="AB_hydrolase_fold"/>
</dbReference>
<gene>
    <name evidence="2" type="ORF">H2O64_08680</name>
</gene>
<accession>A0ABR7Q865</accession>
<organism evidence="2 3">
    <name type="scientific">Kordia aestuariivivens</name>
    <dbReference type="NCBI Taxonomy" id="2759037"/>
    <lineage>
        <taxon>Bacteria</taxon>
        <taxon>Pseudomonadati</taxon>
        <taxon>Bacteroidota</taxon>
        <taxon>Flavobacteriia</taxon>
        <taxon>Flavobacteriales</taxon>
        <taxon>Flavobacteriaceae</taxon>
        <taxon>Kordia</taxon>
    </lineage>
</organism>
<name>A0ABR7Q865_9FLAO</name>
<dbReference type="Pfam" id="PF00561">
    <property type="entry name" value="Abhydrolase_1"/>
    <property type="match status" value="1"/>
</dbReference>
<keyword evidence="3" id="KW-1185">Reference proteome</keyword>
<dbReference type="RefSeq" id="WP_187561791.1">
    <property type="nucleotide sequence ID" value="NZ_JACGWS010000004.1"/>
</dbReference>
<feature type="domain" description="AB hydrolase-1" evidence="1">
    <location>
        <begin position="88"/>
        <end position="217"/>
    </location>
</feature>
<dbReference type="GO" id="GO:0016787">
    <property type="term" value="F:hydrolase activity"/>
    <property type="evidence" value="ECO:0007669"/>
    <property type="project" value="UniProtKB-KW"/>
</dbReference>
<keyword evidence="2" id="KW-0378">Hydrolase</keyword>
<dbReference type="InterPro" id="IPR000073">
    <property type="entry name" value="AB_hydrolase_1"/>
</dbReference>
<evidence type="ECO:0000313" key="2">
    <source>
        <dbReference type="EMBL" id="MBC8754743.1"/>
    </source>
</evidence>
<dbReference type="Gene3D" id="3.40.50.1820">
    <property type="entry name" value="alpha/beta hydrolase"/>
    <property type="match status" value="1"/>
</dbReference>
<dbReference type="EMBL" id="JACGWS010000004">
    <property type="protein sequence ID" value="MBC8754743.1"/>
    <property type="molecule type" value="Genomic_DNA"/>
</dbReference>
<proteinExistence type="predicted"/>
<comment type="caution">
    <text evidence="2">The sequence shown here is derived from an EMBL/GenBank/DDBJ whole genome shotgun (WGS) entry which is preliminary data.</text>
</comment>
<protein>
    <submittedName>
        <fullName evidence="2">Alpha/beta hydrolase</fullName>
    </submittedName>
</protein>
<evidence type="ECO:0000259" key="1">
    <source>
        <dbReference type="Pfam" id="PF00561"/>
    </source>
</evidence>
<sequence length="292" mass="32499">MSQTTSNPKPEPSVQVPKVILRTGRFLQSISTLAAAKYAKRLFITPFKHKMPRREYHMDEQSEQTPLFVPEILKTILVYRYGKSDKKILLAHGWSGRGTQLVKIADHFLKLGYEIISFDAPAHGKASGATTSMPEFIASIHEIEKEFGPFEFAIGHSLGGMALLNAVREGFQTKKLVTIGAADVITDIILHFTRTLTLKDTVAEKMKTMLDTQFGEDIDYASAHNAAKEVHIPTLVVHDEHDGDVPVSCAHAIHNELSNGSIHITQHFGHRRILGKKEVIEKIDGFLLSVND</sequence>